<dbReference type="EMBL" id="PCYJ01000007">
    <property type="protein sequence ID" value="PIR45637.1"/>
    <property type="molecule type" value="Genomic_DNA"/>
</dbReference>
<accession>A0A2H0RGQ0</accession>
<dbReference type="PANTHER" id="PTHR12526">
    <property type="entry name" value="GLYCOSYLTRANSFERASE"/>
    <property type="match status" value="1"/>
</dbReference>
<protein>
    <recommendedName>
        <fullName evidence="5">Glycosyltransferase family 1 protein</fullName>
    </recommendedName>
</protein>
<reference evidence="3 4" key="1">
    <citation type="submission" date="2017-09" db="EMBL/GenBank/DDBJ databases">
        <title>Depth-based differentiation of microbial function through sediment-hosted aquifers and enrichment of novel symbionts in the deep terrestrial subsurface.</title>
        <authorList>
            <person name="Probst A.J."/>
            <person name="Ladd B."/>
            <person name="Jarett J.K."/>
            <person name="Geller-Mcgrath D.E."/>
            <person name="Sieber C.M."/>
            <person name="Emerson J.B."/>
            <person name="Anantharaman K."/>
            <person name="Thomas B.C."/>
            <person name="Malmstrom R."/>
            <person name="Stieglmeier M."/>
            <person name="Klingl A."/>
            <person name="Woyke T."/>
            <person name="Ryan C.M."/>
            <person name="Banfield J.F."/>
        </authorList>
    </citation>
    <scope>NUCLEOTIDE SEQUENCE [LARGE SCALE GENOMIC DNA]</scope>
    <source>
        <strain evidence="3">CG10_big_fil_rev_8_21_14_0_10_50_13</strain>
    </source>
</reference>
<feature type="domain" description="Glycosyltransferase subfamily 4-like N-terminal" evidence="2">
    <location>
        <begin position="16"/>
        <end position="203"/>
    </location>
</feature>
<organism evidence="3 4">
    <name type="scientific">Candidatus Vogelbacteria bacterium CG10_big_fil_rev_8_21_14_0_10_50_13</name>
    <dbReference type="NCBI Taxonomy" id="1975044"/>
    <lineage>
        <taxon>Bacteria</taxon>
        <taxon>Candidatus Vogeliibacteriota</taxon>
    </lineage>
</organism>
<evidence type="ECO:0000259" key="2">
    <source>
        <dbReference type="Pfam" id="PF13439"/>
    </source>
</evidence>
<name>A0A2H0RGQ0_9BACT</name>
<dbReference type="Proteomes" id="UP000230906">
    <property type="component" value="Unassembled WGS sequence"/>
</dbReference>
<dbReference type="InterPro" id="IPR001296">
    <property type="entry name" value="Glyco_trans_1"/>
</dbReference>
<evidence type="ECO:0000313" key="4">
    <source>
        <dbReference type="Proteomes" id="UP000230906"/>
    </source>
</evidence>
<dbReference type="Pfam" id="PF13439">
    <property type="entry name" value="Glyco_transf_4"/>
    <property type="match status" value="1"/>
</dbReference>
<dbReference type="PANTHER" id="PTHR12526:SF630">
    <property type="entry name" value="GLYCOSYLTRANSFERASE"/>
    <property type="match status" value="1"/>
</dbReference>
<proteinExistence type="predicted"/>
<gene>
    <name evidence="3" type="ORF">COV09_00380</name>
</gene>
<dbReference type="Gene3D" id="3.40.50.2000">
    <property type="entry name" value="Glycogen Phosphorylase B"/>
    <property type="match status" value="2"/>
</dbReference>
<comment type="caution">
    <text evidence="3">The sequence shown here is derived from an EMBL/GenBank/DDBJ whole genome shotgun (WGS) entry which is preliminary data.</text>
</comment>
<evidence type="ECO:0008006" key="5">
    <source>
        <dbReference type="Google" id="ProtNLM"/>
    </source>
</evidence>
<sequence length="400" mass="45131">MESRRKIIYLITKDSWGGAQRYVFDLATGLPVEQFEVLVALGRSSTGEAFGELGALSAKLEQAGIKTVIIPGLTRDITWFREIKIGWWLFKFFRQERPDIIHLNSSKISGLAALAGRLVNLSWLLTALPRRPAGKSYKLKAIFTVHGWAFNEERPRWQKKIIASFHWLTIILCHQTIAVSQITLNQAKNWPLVNNKLKLIYNGLTEPVFYSRLEARKKLMPDLSPDTVWLGTIAELHRNKGLDVLIEAFARLAPNYPNLNLLIIGEGEERERLAMHIARHHLTNRIHLLGQVPEAARYLKAFDIFTLPSRTEALPYAVLEAGLASLPVVATRVGGIPEIIKNGETGLLVPPADPVALSNSLKTLLPERYRESTLGRHLKTFVQQNFSRAQMLAQTLALYR</sequence>
<evidence type="ECO:0000313" key="3">
    <source>
        <dbReference type="EMBL" id="PIR45637.1"/>
    </source>
</evidence>
<dbReference type="Pfam" id="PF00534">
    <property type="entry name" value="Glycos_transf_1"/>
    <property type="match status" value="1"/>
</dbReference>
<evidence type="ECO:0000259" key="1">
    <source>
        <dbReference type="Pfam" id="PF00534"/>
    </source>
</evidence>
<dbReference type="SUPFAM" id="SSF53756">
    <property type="entry name" value="UDP-Glycosyltransferase/glycogen phosphorylase"/>
    <property type="match status" value="1"/>
</dbReference>
<dbReference type="InterPro" id="IPR028098">
    <property type="entry name" value="Glyco_trans_4-like_N"/>
</dbReference>
<dbReference type="AlphaFoldDB" id="A0A2H0RGQ0"/>
<feature type="domain" description="Glycosyl transferase family 1" evidence="1">
    <location>
        <begin position="231"/>
        <end position="368"/>
    </location>
</feature>